<dbReference type="AlphaFoldDB" id="A0A0E9ULK7"/>
<dbReference type="EMBL" id="GBXM01042437">
    <property type="protein sequence ID" value="JAH66140.1"/>
    <property type="molecule type" value="Transcribed_RNA"/>
</dbReference>
<reference evidence="1" key="2">
    <citation type="journal article" date="2015" name="Fish Shellfish Immunol.">
        <title>Early steps in the European eel (Anguilla anguilla)-Vibrio vulnificus interaction in the gills: Role of the RtxA13 toxin.</title>
        <authorList>
            <person name="Callol A."/>
            <person name="Pajuelo D."/>
            <person name="Ebbesson L."/>
            <person name="Teles M."/>
            <person name="MacKenzie S."/>
            <person name="Amaro C."/>
        </authorList>
    </citation>
    <scope>NUCLEOTIDE SEQUENCE</scope>
</reference>
<proteinExistence type="predicted"/>
<sequence>MTPPGVPTTPQCFSLKSSIIALWDHQLLNIYNPLLGQ</sequence>
<protein>
    <submittedName>
        <fullName evidence="1">Uncharacterized protein</fullName>
    </submittedName>
</protein>
<organism evidence="1">
    <name type="scientific">Anguilla anguilla</name>
    <name type="common">European freshwater eel</name>
    <name type="synonym">Muraena anguilla</name>
    <dbReference type="NCBI Taxonomy" id="7936"/>
    <lineage>
        <taxon>Eukaryota</taxon>
        <taxon>Metazoa</taxon>
        <taxon>Chordata</taxon>
        <taxon>Craniata</taxon>
        <taxon>Vertebrata</taxon>
        <taxon>Euteleostomi</taxon>
        <taxon>Actinopterygii</taxon>
        <taxon>Neopterygii</taxon>
        <taxon>Teleostei</taxon>
        <taxon>Anguilliformes</taxon>
        <taxon>Anguillidae</taxon>
        <taxon>Anguilla</taxon>
    </lineage>
</organism>
<evidence type="ECO:0000313" key="1">
    <source>
        <dbReference type="EMBL" id="JAH66140.1"/>
    </source>
</evidence>
<reference evidence="1" key="1">
    <citation type="submission" date="2014-11" db="EMBL/GenBank/DDBJ databases">
        <authorList>
            <person name="Amaro Gonzalez C."/>
        </authorList>
    </citation>
    <scope>NUCLEOTIDE SEQUENCE</scope>
</reference>
<accession>A0A0E9ULK7</accession>
<name>A0A0E9ULK7_ANGAN</name>